<name>A0A6J7SFK5_9ZZZZ</name>
<evidence type="ECO:0000313" key="1">
    <source>
        <dbReference type="EMBL" id="CAB4887717.1"/>
    </source>
</evidence>
<dbReference type="InterPro" id="IPR008554">
    <property type="entry name" value="Glutaredoxin-like"/>
</dbReference>
<accession>A0A6J7SFK5</accession>
<reference evidence="2" key="1">
    <citation type="submission" date="2020-05" db="EMBL/GenBank/DDBJ databases">
        <authorList>
            <person name="Chiriac C."/>
            <person name="Salcher M."/>
            <person name="Ghai R."/>
            <person name="Kavagutti S V."/>
        </authorList>
    </citation>
    <scope>NUCLEOTIDE SEQUENCE</scope>
</reference>
<evidence type="ECO:0000313" key="2">
    <source>
        <dbReference type="EMBL" id="CAB5039816.1"/>
    </source>
</evidence>
<dbReference type="EMBL" id="CAFBMC010000002">
    <property type="protein sequence ID" value="CAB4887717.1"/>
    <property type="molecule type" value="Genomic_DNA"/>
</dbReference>
<proteinExistence type="predicted"/>
<organism evidence="2">
    <name type="scientific">freshwater metagenome</name>
    <dbReference type="NCBI Taxonomy" id="449393"/>
    <lineage>
        <taxon>unclassified sequences</taxon>
        <taxon>metagenomes</taxon>
        <taxon>ecological metagenomes</taxon>
    </lineage>
</organism>
<protein>
    <submittedName>
        <fullName evidence="2">Unannotated protein</fullName>
    </submittedName>
</protein>
<dbReference type="InterPro" id="IPR036249">
    <property type="entry name" value="Thioredoxin-like_sf"/>
</dbReference>
<sequence>MVCAELGFTWVELSILDDPALYDQYWERIPVVLVDEKIIEFWRIDPERLRGALSE</sequence>
<gene>
    <name evidence="1" type="ORF">UFOPK3495_00067</name>
    <name evidence="2" type="ORF">UFOPK4237_01047</name>
</gene>
<dbReference type="Pfam" id="PF05768">
    <property type="entry name" value="Glrx-like"/>
    <property type="match status" value="1"/>
</dbReference>
<dbReference type="AlphaFoldDB" id="A0A6J7SFK5"/>
<dbReference type="SUPFAM" id="SSF52833">
    <property type="entry name" value="Thioredoxin-like"/>
    <property type="match status" value="1"/>
</dbReference>
<dbReference type="EMBL" id="CAFBPZ010000069">
    <property type="protein sequence ID" value="CAB5039816.1"/>
    <property type="molecule type" value="Genomic_DNA"/>
</dbReference>
<dbReference type="Gene3D" id="3.40.30.10">
    <property type="entry name" value="Glutaredoxin"/>
    <property type="match status" value="1"/>
</dbReference>